<dbReference type="Pfam" id="PF24336">
    <property type="entry name" value="DUF7504"/>
    <property type="match status" value="1"/>
</dbReference>
<keyword evidence="3" id="KW-1185">Reference proteome</keyword>
<sequence>MGGVNGGTPSGERSVDRSAATLLLTQDGGRDALDRLDVTPDAAEVLVVSAERSATAAVDDWRASHGSLPAAFGLISFGEFGRSAATRGADDGPSRRSLPGRDVTVTTMSDPGNLQRLGTAVTLYLDDWADTDRDTVVYVDDLTPFVEAGGLEPTFQFLHLLSQTVTGTNATLVVRADASATDEQTVNTLRPLFDAVIDNDAAPPALDTDTLHELLRNPRRRFVLRSLLAEEGTTLDRLAARLAAWENDTDEPTDAERTRAFTALASVHVPRLAEAGLVVFDRSAKRVSLSDAARDAGRLEGYLNESFDD</sequence>
<protein>
    <submittedName>
        <fullName evidence="2">ERAP1-like C-terminal domain-containing protein</fullName>
    </submittedName>
</protein>
<evidence type="ECO:0000313" key="3">
    <source>
        <dbReference type="Proteomes" id="UP001597075"/>
    </source>
</evidence>
<dbReference type="Proteomes" id="UP001597075">
    <property type="component" value="Unassembled WGS sequence"/>
</dbReference>
<proteinExistence type="predicted"/>
<dbReference type="AlphaFoldDB" id="A0ABD6CUN3"/>
<dbReference type="RefSeq" id="WP_256406361.1">
    <property type="nucleotide sequence ID" value="NZ_CP187151.1"/>
</dbReference>
<comment type="caution">
    <text evidence="2">The sequence shown here is derived from an EMBL/GenBank/DDBJ whole genome shotgun (WGS) entry which is preliminary data.</text>
</comment>
<dbReference type="InterPro" id="IPR055768">
    <property type="entry name" value="DUF7344"/>
</dbReference>
<dbReference type="InterPro" id="IPR055927">
    <property type="entry name" value="DUF7504"/>
</dbReference>
<accession>A0ABD6CUN3</accession>
<dbReference type="EMBL" id="JBHUDL010000004">
    <property type="protein sequence ID" value="MFD1632341.1"/>
    <property type="molecule type" value="Genomic_DNA"/>
</dbReference>
<dbReference type="Gene3D" id="1.10.10.10">
    <property type="entry name" value="Winged helix-like DNA-binding domain superfamily/Winged helix DNA-binding domain"/>
    <property type="match status" value="1"/>
</dbReference>
<evidence type="ECO:0000259" key="1">
    <source>
        <dbReference type="Pfam" id="PF24035"/>
    </source>
</evidence>
<dbReference type="Pfam" id="PF24035">
    <property type="entry name" value="DUF7344"/>
    <property type="match status" value="1"/>
</dbReference>
<dbReference type="InterPro" id="IPR036388">
    <property type="entry name" value="WH-like_DNA-bd_sf"/>
</dbReference>
<organism evidence="2 3">
    <name type="scientific">Haloplanus ruber</name>
    <dbReference type="NCBI Taxonomy" id="869892"/>
    <lineage>
        <taxon>Archaea</taxon>
        <taxon>Methanobacteriati</taxon>
        <taxon>Methanobacteriota</taxon>
        <taxon>Stenosarchaea group</taxon>
        <taxon>Halobacteria</taxon>
        <taxon>Halobacteriales</taxon>
        <taxon>Haloferacaceae</taxon>
        <taxon>Haloplanus</taxon>
    </lineage>
</organism>
<name>A0ABD6CUN3_9EURY</name>
<feature type="domain" description="DUF7344" evidence="1">
    <location>
        <begin position="212"/>
        <end position="287"/>
    </location>
</feature>
<reference evidence="2 3" key="1">
    <citation type="journal article" date="2019" name="Int. J. Syst. Evol. Microbiol.">
        <title>The Global Catalogue of Microorganisms (GCM) 10K type strain sequencing project: providing services to taxonomists for standard genome sequencing and annotation.</title>
        <authorList>
            <consortium name="The Broad Institute Genomics Platform"/>
            <consortium name="The Broad Institute Genome Sequencing Center for Infectious Disease"/>
            <person name="Wu L."/>
            <person name="Ma J."/>
        </authorList>
    </citation>
    <scope>NUCLEOTIDE SEQUENCE [LARGE SCALE GENOMIC DNA]</scope>
    <source>
        <strain evidence="2 3">CGMCC 1.10594</strain>
    </source>
</reference>
<gene>
    <name evidence="2" type="ORF">ACFSBJ_01070</name>
</gene>
<evidence type="ECO:0000313" key="2">
    <source>
        <dbReference type="EMBL" id="MFD1632341.1"/>
    </source>
</evidence>